<feature type="transmembrane region" description="Helical" evidence="7">
    <location>
        <begin position="255"/>
        <end position="273"/>
    </location>
</feature>
<feature type="region of interest" description="Disordered" evidence="6">
    <location>
        <begin position="339"/>
        <end position="372"/>
    </location>
</feature>
<feature type="region of interest" description="Disordered" evidence="6">
    <location>
        <begin position="295"/>
        <end position="325"/>
    </location>
</feature>
<dbReference type="InterPro" id="IPR049326">
    <property type="entry name" value="Rhodopsin_dom_fungi"/>
</dbReference>
<feature type="transmembrane region" description="Helical" evidence="7">
    <location>
        <begin position="133"/>
        <end position="156"/>
    </location>
</feature>
<gene>
    <name evidence="9" type="ORF">PDIGIT_LOCUS11135</name>
</gene>
<feature type="domain" description="Rhodopsin" evidence="8">
    <location>
        <begin position="38"/>
        <end position="283"/>
    </location>
</feature>
<reference evidence="9" key="1">
    <citation type="submission" date="2023-01" db="EMBL/GenBank/DDBJ databases">
        <authorList>
            <person name="Van Ghelder C."/>
            <person name="Rancurel C."/>
        </authorList>
    </citation>
    <scope>NUCLEOTIDE SEQUENCE</scope>
    <source>
        <strain evidence="9">CNCM I-4278</strain>
    </source>
</reference>
<feature type="transmembrane region" description="Helical" evidence="7">
    <location>
        <begin position="20"/>
        <end position="41"/>
    </location>
</feature>
<accession>A0A9W4XNG5</accession>
<evidence type="ECO:0000256" key="6">
    <source>
        <dbReference type="SAM" id="MobiDB-lite"/>
    </source>
</evidence>
<feature type="transmembrane region" description="Helical" evidence="7">
    <location>
        <begin position="97"/>
        <end position="121"/>
    </location>
</feature>
<evidence type="ECO:0000256" key="5">
    <source>
        <dbReference type="ARBA" id="ARBA00038359"/>
    </source>
</evidence>
<protein>
    <recommendedName>
        <fullName evidence="8">Rhodopsin domain-containing protein</fullName>
    </recommendedName>
</protein>
<evidence type="ECO:0000256" key="4">
    <source>
        <dbReference type="ARBA" id="ARBA00023136"/>
    </source>
</evidence>
<comment type="similarity">
    <text evidence="5">Belongs to the SAT4 family.</text>
</comment>
<dbReference type="PANTHER" id="PTHR33048">
    <property type="entry name" value="PTH11-LIKE INTEGRAL MEMBRANE PROTEIN (AFU_ORTHOLOGUE AFUA_5G11245)"/>
    <property type="match status" value="1"/>
</dbReference>
<evidence type="ECO:0000313" key="10">
    <source>
        <dbReference type="Proteomes" id="UP001152607"/>
    </source>
</evidence>
<proteinExistence type="inferred from homology"/>
<dbReference type="GO" id="GO:0016020">
    <property type="term" value="C:membrane"/>
    <property type="evidence" value="ECO:0007669"/>
    <property type="project" value="UniProtKB-SubCell"/>
</dbReference>
<keyword evidence="10" id="KW-1185">Reference proteome</keyword>
<dbReference type="Proteomes" id="UP001152607">
    <property type="component" value="Unassembled WGS sequence"/>
</dbReference>
<evidence type="ECO:0000259" key="8">
    <source>
        <dbReference type="Pfam" id="PF20684"/>
    </source>
</evidence>
<evidence type="ECO:0000256" key="7">
    <source>
        <dbReference type="SAM" id="Phobius"/>
    </source>
</evidence>
<comment type="caution">
    <text evidence="9">The sequence shown here is derived from an EMBL/GenBank/DDBJ whole genome shotgun (WGS) entry which is preliminary data.</text>
</comment>
<keyword evidence="3 7" id="KW-1133">Transmembrane helix</keyword>
<keyword evidence="2 7" id="KW-0812">Transmembrane</keyword>
<dbReference type="InterPro" id="IPR052337">
    <property type="entry name" value="SAT4-like"/>
</dbReference>
<dbReference type="EMBL" id="CAOQHR010000008">
    <property type="protein sequence ID" value="CAI6338013.1"/>
    <property type="molecule type" value="Genomic_DNA"/>
</dbReference>
<feature type="transmembrane region" description="Helical" evidence="7">
    <location>
        <begin position="53"/>
        <end position="77"/>
    </location>
</feature>
<dbReference type="PANTHER" id="PTHR33048:SF47">
    <property type="entry name" value="INTEGRAL MEMBRANE PROTEIN-RELATED"/>
    <property type="match status" value="1"/>
</dbReference>
<keyword evidence="4 7" id="KW-0472">Membrane</keyword>
<dbReference type="AlphaFoldDB" id="A0A9W4XNG5"/>
<sequence>MSGYKPFGGREPNYEDRGPSVVAAGTIFIIVPTIAVCVRFWSRIVATRSKFWWDDAALLVTLAFSNAYSATMIWWTTVGYGRHMYMLPLSSVKKNMLGVQLITAFYIGSINFIKISTLLLYARLFRVSKRMMYTLWTLGGIVVAWWIASEVLPWFACNPPKKTLDPFIPGVCISRINYYHALGLINPLLDITILLLPMPIVWKLRMSWRRKLLASSVFVLGYCSVSMALVRSGMIFHNPKILSASNGADPTYDTVPLQIVSMLEAPLAIIALSGPPINQIMRRAKQFGWHSLFSTAREPSGSSGSKSSTRSRHTNDSVADGAKPDGLFHRVVKKKMSSASVAVRGGRREDEEALHPVPSYNGHELQPWDGGKGTIQVQREVSVV</sequence>
<feature type="transmembrane region" description="Helical" evidence="7">
    <location>
        <begin position="212"/>
        <end position="235"/>
    </location>
</feature>
<dbReference type="OrthoDB" id="3934549at2759"/>
<comment type="subcellular location">
    <subcellularLocation>
        <location evidence="1">Membrane</location>
        <topology evidence="1">Multi-pass membrane protein</topology>
    </subcellularLocation>
</comment>
<name>A0A9W4XNG5_9PLEO</name>
<organism evidence="9 10">
    <name type="scientific">Periconia digitata</name>
    <dbReference type="NCBI Taxonomy" id="1303443"/>
    <lineage>
        <taxon>Eukaryota</taxon>
        <taxon>Fungi</taxon>
        <taxon>Dikarya</taxon>
        <taxon>Ascomycota</taxon>
        <taxon>Pezizomycotina</taxon>
        <taxon>Dothideomycetes</taxon>
        <taxon>Pleosporomycetidae</taxon>
        <taxon>Pleosporales</taxon>
        <taxon>Massarineae</taxon>
        <taxon>Periconiaceae</taxon>
        <taxon>Periconia</taxon>
    </lineage>
</organism>
<evidence type="ECO:0000256" key="2">
    <source>
        <dbReference type="ARBA" id="ARBA00022692"/>
    </source>
</evidence>
<evidence type="ECO:0000256" key="1">
    <source>
        <dbReference type="ARBA" id="ARBA00004141"/>
    </source>
</evidence>
<dbReference type="Pfam" id="PF20684">
    <property type="entry name" value="Fung_rhodopsin"/>
    <property type="match status" value="1"/>
</dbReference>
<evidence type="ECO:0000313" key="9">
    <source>
        <dbReference type="EMBL" id="CAI6338013.1"/>
    </source>
</evidence>
<feature type="transmembrane region" description="Helical" evidence="7">
    <location>
        <begin position="176"/>
        <end position="200"/>
    </location>
</feature>
<evidence type="ECO:0000256" key="3">
    <source>
        <dbReference type="ARBA" id="ARBA00022989"/>
    </source>
</evidence>